<organism evidence="7 8">
    <name type="scientific">Nocardioides anomalus</name>
    <dbReference type="NCBI Taxonomy" id="2712223"/>
    <lineage>
        <taxon>Bacteria</taxon>
        <taxon>Bacillati</taxon>
        <taxon>Actinomycetota</taxon>
        <taxon>Actinomycetes</taxon>
        <taxon>Propionibacteriales</taxon>
        <taxon>Nocardioidaceae</taxon>
        <taxon>Nocardioides</taxon>
    </lineage>
</organism>
<evidence type="ECO:0000259" key="6">
    <source>
        <dbReference type="PROSITE" id="PS50995"/>
    </source>
</evidence>
<dbReference type="Pfam" id="PF22381">
    <property type="entry name" value="Staph_reg_Sar_Rot"/>
    <property type="match status" value="1"/>
</dbReference>
<comment type="subcellular location">
    <subcellularLocation>
        <location evidence="1">Cytoplasm</location>
    </subcellularLocation>
</comment>
<feature type="domain" description="HTH marR-type" evidence="6">
    <location>
        <begin position="1"/>
        <end position="130"/>
    </location>
</feature>
<dbReference type="InterPro" id="IPR036388">
    <property type="entry name" value="WH-like_DNA-bd_sf"/>
</dbReference>
<dbReference type="AlphaFoldDB" id="A0A6G6WL82"/>
<evidence type="ECO:0000256" key="5">
    <source>
        <dbReference type="ARBA" id="ARBA00023163"/>
    </source>
</evidence>
<protein>
    <submittedName>
        <fullName evidence="7">MarR family transcriptional regulator</fullName>
    </submittedName>
</protein>
<keyword evidence="5" id="KW-0804">Transcription</keyword>
<dbReference type="InterPro" id="IPR055166">
    <property type="entry name" value="Transc_reg_Sar_Rot_HTH"/>
</dbReference>
<reference evidence="7 8" key="1">
    <citation type="submission" date="2020-02" db="EMBL/GenBank/DDBJ databases">
        <title>Full genome sequence of Nocardioides sp. R-3366.</title>
        <authorList>
            <person name="Im W.-T."/>
        </authorList>
    </citation>
    <scope>NUCLEOTIDE SEQUENCE [LARGE SCALE GENOMIC DNA]</scope>
    <source>
        <strain evidence="7 8">R-3366</strain>
    </source>
</reference>
<keyword evidence="3" id="KW-0805">Transcription regulation</keyword>
<evidence type="ECO:0000256" key="4">
    <source>
        <dbReference type="ARBA" id="ARBA00023125"/>
    </source>
</evidence>
<dbReference type="Gene3D" id="1.10.10.10">
    <property type="entry name" value="Winged helix-like DNA-binding domain superfamily/Winged helix DNA-binding domain"/>
    <property type="match status" value="1"/>
</dbReference>
<accession>A0A6G6WL82</accession>
<dbReference type="PROSITE" id="PS50995">
    <property type="entry name" value="HTH_MARR_2"/>
    <property type="match status" value="1"/>
</dbReference>
<dbReference type="GO" id="GO:0005737">
    <property type="term" value="C:cytoplasm"/>
    <property type="evidence" value="ECO:0007669"/>
    <property type="project" value="UniProtKB-SubCell"/>
</dbReference>
<sequence length="142" mass="15755">MVCFAVYAAARSTTQAYRTLLEPWGLTYPQYLVLVVLWTEGDVSVSTLCERMHLDTGTVSPLLRRMERDGLLRRERRDADERVVTVALTARGEELREELAGLPERIARGTGLPDEAAAHDLIGTLHHLDASMRAAAAEPLRG</sequence>
<evidence type="ECO:0000256" key="2">
    <source>
        <dbReference type="ARBA" id="ARBA00022490"/>
    </source>
</evidence>
<name>A0A6G6WL82_9ACTN</name>
<dbReference type="PANTHER" id="PTHR33164">
    <property type="entry name" value="TRANSCRIPTIONAL REGULATOR, MARR FAMILY"/>
    <property type="match status" value="1"/>
</dbReference>
<dbReference type="KEGG" id="nano:G5V58_19335"/>
<evidence type="ECO:0000313" key="7">
    <source>
        <dbReference type="EMBL" id="QIG46091.1"/>
    </source>
</evidence>
<dbReference type="PANTHER" id="PTHR33164:SF5">
    <property type="entry name" value="ORGANIC HYDROPEROXIDE RESISTANCE TRANSCRIPTIONAL REGULATOR"/>
    <property type="match status" value="1"/>
</dbReference>
<evidence type="ECO:0000313" key="8">
    <source>
        <dbReference type="Proteomes" id="UP000502996"/>
    </source>
</evidence>
<keyword evidence="8" id="KW-1185">Reference proteome</keyword>
<dbReference type="SMART" id="SM00347">
    <property type="entry name" value="HTH_MARR"/>
    <property type="match status" value="1"/>
</dbReference>
<dbReference type="GO" id="GO:0006950">
    <property type="term" value="P:response to stress"/>
    <property type="evidence" value="ECO:0007669"/>
    <property type="project" value="TreeGrafter"/>
</dbReference>
<keyword evidence="4" id="KW-0238">DNA-binding</keyword>
<dbReference type="SUPFAM" id="SSF46785">
    <property type="entry name" value="Winged helix' DNA-binding domain"/>
    <property type="match status" value="1"/>
</dbReference>
<dbReference type="InterPro" id="IPR000835">
    <property type="entry name" value="HTH_MarR-typ"/>
</dbReference>
<dbReference type="EMBL" id="CP049257">
    <property type="protein sequence ID" value="QIG46091.1"/>
    <property type="molecule type" value="Genomic_DNA"/>
</dbReference>
<evidence type="ECO:0000256" key="1">
    <source>
        <dbReference type="ARBA" id="ARBA00004496"/>
    </source>
</evidence>
<dbReference type="InterPro" id="IPR039422">
    <property type="entry name" value="MarR/SlyA-like"/>
</dbReference>
<keyword evidence="2" id="KW-0963">Cytoplasm</keyword>
<gene>
    <name evidence="7" type="ORF">G5V58_19335</name>
</gene>
<dbReference type="InterPro" id="IPR036390">
    <property type="entry name" value="WH_DNA-bd_sf"/>
</dbReference>
<proteinExistence type="predicted"/>
<dbReference type="Proteomes" id="UP000502996">
    <property type="component" value="Chromosome"/>
</dbReference>
<dbReference type="GO" id="GO:0003700">
    <property type="term" value="F:DNA-binding transcription factor activity"/>
    <property type="evidence" value="ECO:0007669"/>
    <property type="project" value="InterPro"/>
</dbReference>
<evidence type="ECO:0000256" key="3">
    <source>
        <dbReference type="ARBA" id="ARBA00023015"/>
    </source>
</evidence>